<evidence type="ECO:0000256" key="7">
    <source>
        <dbReference type="ARBA" id="ARBA00022801"/>
    </source>
</evidence>
<keyword evidence="12" id="KW-0234">DNA repair</keyword>
<evidence type="ECO:0000256" key="13">
    <source>
        <dbReference type="ARBA" id="ARBA00023242"/>
    </source>
</evidence>
<dbReference type="SUPFAM" id="SSF47807">
    <property type="entry name" value="5' to 3' exonuclease, C-terminal subdomain"/>
    <property type="match status" value="1"/>
</dbReference>
<name>A0A3N4K2W1_9PEZI</name>
<dbReference type="GO" id="GO:0005634">
    <property type="term" value="C:nucleus"/>
    <property type="evidence" value="ECO:0007669"/>
    <property type="project" value="UniProtKB-SubCell"/>
</dbReference>
<keyword evidence="7" id="KW-0378">Hydrolase</keyword>
<evidence type="ECO:0000256" key="5">
    <source>
        <dbReference type="ARBA" id="ARBA00022723"/>
    </source>
</evidence>
<dbReference type="PROSITE" id="PS00842">
    <property type="entry name" value="XPG_2"/>
    <property type="match status" value="1"/>
</dbReference>
<dbReference type="SMART" id="SM00484">
    <property type="entry name" value="XPGI"/>
    <property type="match status" value="1"/>
</dbReference>
<dbReference type="PANTHER" id="PTHR11081">
    <property type="entry name" value="FLAP ENDONUCLEASE FAMILY MEMBER"/>
    <property type="match status" value="1"/>
</dbReference>
<feature type="compositionally biased region" description="Low complexity" evidence="14">
    <location>
        <begin position="494"/>
        <end position="511"/>
    </location>
</feature>
<dbReference type="InterPro" id="IPR029060">
    <property type="entry name" value="PIN-like_dom_sf"/>
</dbReference>
<keyword evidence="18" id="KW-1185">Reference proteome</keyword>
<dbReference type="InterPro" id="IPR006084">
    <property type="entry name" value="XPG/Rad2"/>
</dbReference>
<evidence type="ECO:0000256" key="10">
    <source>
        <dbReference type="ARBA" id="ARBA00022881"/>
    </source>
</evidence>
<dbReference type="InterPro" id="IPR019974">
    <property type="entry name" value="XPG_CS"/>
</dbReference>
<keyword evidence="4" id="KW-0540">Nuclease</keyword>
<keyword evidence="13" id="KW-0539">Nucleus</keyword>
<feature type="region of interest" description="Disordered" evidence="14">
    <location>
        <begin position="455"/>
        <end position="514"/>
    </location>
</feature>
<evidence type="ECO:0000256" key="6">
    <source>
        <dbReference type="ARBA" id="ARBA00022763"/>
    </source>
</evidence>
<feature type="compositionally biased region" description="Low complexity" evidence="14">
    <location>
        <begin position="618"/>
        <end position="641"/>
    </location>
</feature>
<evidence type="ECO:0000256" key="4">
    <source>
        <dbReference type="ARBA" id="ARBA00022722"/>
    </source>
</evidence>
<dbReference type="Gene3D" id="1.10.150.20">
    <property type="entry name" value="5' to 3' exonuclease, C-terminal subdomain"/>
    <property type="match status" value="1"/>
</dbReference>
<dbReference type="Gene3D" id="3.40.50.1010">
    <property type="entry name" value="5'-nuclease"/>
    <property type="match status" value="1"/>
</dbReference>
<dbReference type="GO" id="GO:0006281">
    <property type="term" value="P:DNA repair"/>
    <property type="evidence" value="ECO:0007669"/>
    <property type="project" value="UniProtKB-KW"/>
</dbReference>
<evidence type="ECO:0000256" key="3">
    <source>
        <dbReference type="ARBA" id="ARBA00010563"/>
    </source>
</evidence>
<dbReference type="EMBL" id="ML120361">
    <property type="protein sequence ID" value="RPB03709.1"/>
    <property type="molecule type" value="Genomic_DNA"/>
</dbReference>
<evidence type="ECO:0000256" key="14">
    <source>
        <dbReference type="SAM" id="MobiDB-lite"/>
    </source>
</evidence>
<dbReference type="PRINTS" id="PR00853">
    <property type="entry name" value="XPGRADSUPER"/>
</dbReference>
<dbReference type="OrthoDB" id="26491at2759"/>
<dbReference type="GO" id="GO:0046872">
    <property type="term" value="F:metal ion binding"/>
    <property type="evidence" value="ECO:0007669"/>
    <property type="project" value="UniProtKB-KW"/>
</dbReference>
<dbReference type="AlphaFoldDB" id="A0A3N4K2W1"/>
<dbReference type="PANTHER" id="PTHR11081:SF65">
    <property type="entry name" value="DNA DAMAGE-INDUCIBLE PROTEIN DIN7-RELATED"/>
    <property type="match status" value="1"/>
</dbReference>
<dbReference type="GO" id="GO:0017108">
    <property type="term" value="F:5'-flap endonuclease activity"/>
    <property type="evidence" value="ECO:0007669"/>
    <property type="project" value="TreeGrafter"/>
</dbReference>
<organism evidence="17 18">
    <name type="scientific">Choiromyces venosus 120613-1</name>
    <dbReference type="NCBI Taxonomy" id="1336337"/>
    <lineage>
        <taxon>Eukaryota</taxon>
        <taxon>Fungi</taxon>
        <taxon>Dikarya</taxon>
        <taxon>Ascomycota</taxon>
        <taxon>Pezizomycotina</taxon>
        <taxon>Pezizomycetes</taxon>
        <taxon>Pezizales</taxon>
        <taxon>Tuberaceae</taxon>
        <taxon>Choiromyces</taxon>
    </lineage>
</organism>
<dbReference type="InterPro" id="IPR006086">
    <property type="entry name" value="XPG-I_dom"/>
</dbReference>
<reference evidence="17 18" key="1">
    <citation type="journal article" date="2018" name="Nat. Ecol. Evol.">
        <title>Pezizomycetes genomes reveal the molecular basis of ectomycorrhizal truffle lifestyle.</title>
        <authorList>
            <person name="Murat C."/>
            <person name="Payen T."/>
            <person name="Noel B."/>
            <person name="Kuo A."/>
            <person name="Morin E."/>
            <person name="Chen J."/>
            <person name="Kohler A."/>
            <person name="Krizsan K."/>
            <person name="Balestrini R."/>
            <person name="Da Silva C."/>
            <person name="Montanini B."/>
            <person name="Hainaut M."/>
            <person name="Levati E."/>
            <person name="Barry K.W."/>
            <person name="Belfiori B."/>
            <person name="Cichocki N."/>
            <person name="Clum A."/>
            <person name="Dockter R.B."/>
            <person name="Fauchery L."/>
            <person name="Guy J."/>
            <person name="Iotti M."/>
            <person name="Le Tacon F."/>
            <person name="Lindquist E.A."/>
            <person name="Lipzen A."/>
            <person name="Malagnac F."/>
            <person name="Mello A."/>
            <person name="Molinier V."/>
            <person name="Miyauchi S."/>
            <person name="Poulain J."/>
            <person name="Riccioni C."/>
            <person name="Rubini A."/>
            <person name="Sitrit Y."/>
            <person name="Splivallo R."/>
            <person name="Traeger S."/>
            <person name="Wang M."/>
            <person name="Zifcakova L."/>
            <person name="Wipf D."/>
            <person name="Zambonelli A."/>
            <person name="Paolocci F."/>
            <person name="Nowrousian M."/>
            <person name="Ottonello S."/>
            <person name="Baldrian P."/>
            <person name="Spatafora J.W."/>
            <person name="Henrissat B."/>
            <person name="Nagy L.G."/>
            <person name="Aury J.M."/>
            <person name="Wincker P."/>
            <person name="Grigoriev I.V."/>
            <person name="Bonfante P."/>
            <person name="Martin F.M."/>
        </authorList>
    </citation>
    <scope>NUCLEOTIDE SEQUENCE [LARGE SCALE GENOMIC DNA]</scope>
    <source>
        <strain evidence="17 18">120613-1</strain>
    </source>
</reference>
<evidence type="ECO:0000313" key="17">
    <source>
        <dbReference type="EMBL" id="RPB03709.1"/>
    </source>
</evidence>
<accession>A0A3N4K2W1</accession>
<dbReference type="GO" id="GO:0035312">
    <property type="term" value="F:5'-3' DNA exonuclease activity"/>
    <property type="evidence" value="ECO:0007669"/>
    <property type="project" value="InterPro"/>
</dbReference>
<comment type="cofactor">
    <cofactor evidence="1">
        <name>Mg(2+)</name>
        <dbReference type="ChEBI" id="CHEBI:18420"/>
    </cofactor>
</comment>
<dbReference type="Proteomes" id="UP000276215">
    <property type="component" value="Unassembled WGS sequence"/>
</dbReference>
<dbReference type="STRING" id="1336337.A0A3N4K2W1"/>
<keyword evidence="8" id="KW-0269">Exonuclease</keyword>
<dbReference type="InterPro" id="IPR036279">
    <property type="entry name" value="5-3_exonuclease_C_sf"/>
</dbReference>
<evidence type="ECO:0000256" key="1">
    <source>
        <dbReference type="ARBA" id="ARBA00001946"/>
    </source>
</evidence>
<keyword evidence="10" id="KW-0267">Excision nuclease</keyword>
<dbReference type="InterPro" id="IPR044752">
    <property type="entry name" value="PIN-like_EXO1"/>
</dbReference>
<dbReference type="CDD" id="cd09908">
    <property type="entry name" value="H3TH_EXO1"/>
    <property type="match status" value="1"/>
</dbReference>
<dbReference type="Pfam" id="PF00752">
    <property type="entry name" value="XPG_N"/>
    <property type="match status" value="1"/>
</dbReference>
<feature type="domain" description="XPG-I" evidence="15">
    <location>
        <begin position="138"/>
        <end position="210"/>
    </location>
</feature>
<evidence type="ECO:0000259" key="16">
    <source>
        <dbReference type="SMART" id="SM00485"/>
    </source>
</evidence>
<comment type="similarity">
    <text evidence="3">Belongs to the XPG/RAD2 endonuclease family. EXO1 subfamily.</text>
</comment>
<evidence type="ECO:0000259" key="15">
    <source>
        <dbReference type="SMART" id="SM00484"/>
    </source>
</evidence>
<evidence type="ECO:0000256" key="11">
    <source>
        <dbReference type="ARBA" id="ARBA00023125"/>
    </source>
</evidence>
<dbReference type="SMART" id="SM00485">
    <property type="entry name" value="XPGN"/>
    <property type="match status" value="1"/>
</dbReference>
<evidence type="ECO:0000256" key="8">
    <source>
        <dbReference type="ARBA" id="ARBA00022839"/>
    </source>
</evidence>
<gene>
    <name evidence="17" type="ORF">L873DRAFT_1786711</name>
</gene>
<keyword evidence="11" id="KW-0238">DNA-binding</keyword>
<keyword evidence="6" id="KW-0227">DNA damage</keyword>
<keyword evidence="5" id="KW-0479">Metal-binding</keyword>
<protein>
    <submittedName>
        <fullName evidence="17">PIN domain-like protein</fullName>
    </submittedName>
</protein>
<feature type="region of interest" description="Disordered" evidence="14">
    <location>
        <begin position="563"/>
        <end position="641"/>
    </location>
</feature>
<sequence>MGIAGLLVRLGSIQRKNHIKEWNGKTVGIDAYSWLHKGVIGCAIELAQETYTRKYVEYAMNRVHMLRHFGVTPYMVFDGDYLPSKSGTEAEREKRREECRTKGLELLRLRKMREAQEQLQKSIDVTPLMARHLIDECKRIGVECIVAPYEADAQLYYLEKTGLIQGVVSEDSDLLAFGCKNLITKMDKFGDCLTIDRDDFTAVRGSGFSLSGWTDTEFRYMCILSGCDYLPNIPRLGLLGAHKLVNRHKTPERIIQSVRFDATKSVPVDYLDGFRRANLTFLHQWVFCPKAEKMVMITEPDAGIHNKYLDGCGKELDAEIARGIASGNLDPITKKPFVLEAIVEGSIRTADGAWTKPKMKVLEAPKNFTTIADFFKARLESPNTPLRERSVNIKAANSIRSEPQLKLKPSTPATNKRLFSQFEVKTDEPVKRSRLVPDNAFEDFNVTGERSSFFSRVSRQSFSPAPRISDTPGPRIKARLTTRKMAEQHDTPCSSGSSSSSTQKVSSFPTSESFSADEPIVLQTENEAIFKVALGLKSKYGFTSGSPAPASKISKILTEKKDKAQARLPATRRLFSAPVPTSNRIPHTEPIGDSSGESQGDDWPDFVGVKKSGTTAVRRAASSSLSSSSQSGFRRFAFQRK</sequence>
<dbReference type="InterPro" id="IPR037315">
    <property type="entry name" value="EXO1_H3TH"/>
</dbReference>
<dbReference type="GO" id="GO:0003677">
    <property type="term" value="F:DNA binding"/>
    <property type="evidence" value="ECO:0007669"/>
    <property type="project" value="UniProtKB-KW"/>
</dbReference>
<dbReference type="CDD" id="cd09857">
    <property type="entry name" value="PIN_EXO1"/>
    <property type="match status" value="1"/>
</dbReference>
<dbReference type="InterPro" id="IPR006085">
    <property type="entry name" value="XPG_DNA_repair_N"/>
</dbReference>
<evidence type="ECO:0000256" key="2">
    <source>
        <dbReference type="ARBA" id="ARBA00004123"/>
    </source>
</evidence>
<feature type="domain" description="XPG N-terminal" evidence="16">
    <location>
        <begin position="1"/>
        <end position="99"/>
    </location>
</feature>
<dbReference type="FunFam" id="3.40.50.1010:FF:000002">
    <property type="entry name" value="Exonuclease 1, putative"/>
    <property type="match status" value="1"/>
</dbReference>
<dbReference type="Pfam" id="PF00867">
    <property type="entry name" value="XPG_I"/>
    <property type="match status" value="1"/>
</dbReference>
<proteinExistence type="inferred from homology"/>
<dbReference type="SUPFAM" id="SSF88723">
    <property type="entry name" value="PIN domain-like"/>
    <property type="match status" value="1"/>
</dbReference>
<keyword evidence="9" id="KW-0460">Magnesium</keyword>
<evidence type="ECO:0000256" key="12">
    <source>
        <dbReference type="ARBA" id="ARBA00023204"/>
    </source>
</evidence>
<comment type="subcellular location">
    <subcellularLocation>
        <location evidence="2">Nucleus</location>
    </subcellularLocation>
</comment>
<evidence type="ECO:0000313" key="18">
    <source>
        <dbReference type="Proteomes" id="UP000276215"/>
    </source>
</evidence>
<dbReference type="FunFam" id="1.10.150.20:FF:000011">
    <property type="entry name" value="exonuclease 1"/>
    <property type="match status" value="1"/>
</dbReference>
<evidence type="ECO:0000256" key="9">
    <source>
        <dbReference type="ARBA" id="ARBA00022842"/>
    </source>
</evidence>